<evidence type="ECO:0000313" key="1">
    <source>
        <dbReference type="EMBL" id="KAI4824506.1"/>
    </source>
</evidence>
<proteinExistence type="predicted"/>
<comment type="caution">
    <text evidence="1">The sequence shown here is derived from an EMBL/GenBank/DDBJ whole genome shotgun (WGS) entry which is preliminary data.</text>
</comment>
<gene>
    <name evidence="1" type="ORF">KUCAC02_013011</name>
</gene>
<evidence type="ECO:0000313" key="2">
    <source>
        <dbReference type="Proteomes" id="UP001057452"/>
    </source>
</evidence>
<organism evidence="1 2">
    <name type="scientific">Chaenocephalus aceratus</name>
    <name type="common">Blackfin icefish</name>
    <name type="synonym">Chaenichthys aceratus</name>
    <dbReference type="NCBI Taxonomy" id="36190"/>
    <lineage>
        <taxon>Eukaryota</taxon>
        <taxon>Metazoa</taxon>
        <taxon>Chordata</taxon>
        <taxon>Craniata</taxon>
        <taxon>Vertebrata</taxon>
        <taxon>Euteleostomi</taxon>
        <taxon>Actinopterygii</taxon>
        <taxon>Neopterygii</taxon>
        <taxon>Teleostei</taxon>
        <taxon>Neoteleostei</taxon>
        <taxon>Acanthomorphata</taxon>
        <taxon>Eupercaria</taxon>
        <taxon>Perciformes</taxon>
        <taxon>Notothenioidei</taxon>
        <taxon>Channichthyidae</taxon>
        <taxon>Chaenocephalus</taxon>
    </lineage>
</organism>
<dbReference type="EMBL" id="CM043791">
    <property type="protein sequence ID" value="KAI4824506.1"/>
    <property type="molecule type" value="Genomic_DNA"/>
</dbReference>
<sequence>MGNGRGADKPRQIVVKFLRFNDKTAVMGRRNRLKGTNIFLNEDYPEAVRQKRKELIPAMKAERSKGNIAYISRITNDIASILHLFARYSKSQFLSLFAQLIFNYFERYAERLGMAFSISHPVFCI</sequence>
<protein>
    <submittedName>
        <fullName evidence="1">Uncharacterized protein</fullName>
    </submittedName>
</protein>
<dbReference type="Proteomes" id="UP001057452">
    <property type="component" value="Chromosome 7"/>
</dbReference>
<keyword evidence="2" id="KW-1185">Reference proteome</keyword>
<accession>A0ACB9XEH5</accession>
<reference evidence="1" key="1">
    <citation type="submission" date="2022-05" db="EMBL/GenBank/DDBJ databases">
        <title>Chromosome-level genome of Chaenocephalus aceratus.</title>
        <authorList>
            <person name="Park H."/>
        </authorList>
    </citation>
    <scope>NUCLEOTIDE SEQUENCE</scope>
    <source>
        <strain evidence="1">KU_202001</strain>
    </source>
</reference>
<name>A0ACB9XEH5_CHAAC</name>